<evidence type="ECO:0000313" key="2">
    <source>
        <dbReference type="Proteomes" id="UP001060215"/>
    </source>
</evidence>
<accession>A0ACC0INJ0</accession>
<comment type="caution">
    <text evidence="1">The sequence shown here is derived from an EMBL/GenBank/DDBJ whole genome shotgun (WGS) entry which is preliminary data.</text>
</comment>
<protein>
    <submittedName>
        <fullName evidence="1">Uncharacterized protein</fullName>
    </submittedName>
</protein>
<organism evidence="1 2">
    <name type="scientific">Camellia lanceoleosa</name>
    <dbReference type="NCBI Taxonomy" id="1840588"/>
    <lineage>
        <taxon>Eukaryota</taxon>
        <taxon>Viridiplantae</taxon>
        <taxon>Streptophyta</taxon>
        <taxon>Embryophyta</taxon>
        <taxon>Tracheophyta</taxon>
        <taxon>Spermatophyta</taxon>
        <taxon>Magnoliopsida</taxon>
        <taxon>eudicotyledons</taxon>
        <taxon>Gunneridae</taxon>
        <taxon>Pentapetalae</taxon>
        <taxon>asterids</taxon>
        <taxon>Ericales</taxon>
        <taxon>Theaceae</taxon>
        <taxon>Camellia</taxon>
    </lineage>
</organism>
<gene>
    <name evidence="1" type="ORF">LOK49_LG02G02899</name>
</gene>
<reference evidence="1 2" key="1">
    <citation type="journal article" date="2022" name="Plant J.">
        <title>Chromosome-level genome of Camellia lanceoleosa provides a valuable resource for understanding genome evolution and self-incompatibility.</title>
        <authorList>
            <person name="Gong W."/>
            <person name="Xiao S."/>
            <person name="Wang L."/>
            <person name="Liao Z."/>
            <person name="Chang Y."/>
            <person name="Mo W."/>
            <person name="Hu G."/>
            <person name="Li W."/>
            <person name="Zhao G."/>
            <person name="Zhu H."/>
            <person name="Hu X."/>
            <person name="Ji K."/>
            <person name="Xiang X."/>
            <person name="Song Q."/>
            <person name="Yuan D."/>
            <person name="Jin S."/>
            <person name="Zhang L."/>
        </authorList>
    </citation>
    <scope>NUCLEOTIDE SEQUENCE [LARGE SCALE GENOMIC DNA]</scope>
    <source>
        <strain evidence="1">SQ_2022a</strain>
    </source>
</reference>
<dbReference type="EMBL" id="CM045760">
    <property type="protein sequence ID" value="KAI8026956.1"/>
    <property type="molecule type" value="Genomic_DNA"/>
</dbReference>
<evidence type="ECO:0000313" key="1">
    <source>
        <dbReference type="EMBL" id="KAI8026956.1"/>
    </source>
</evidence>
<sequence length="113" mass="11985">MGILPTGDSASLARIHLVLNPSDKAKPKLGQPQPQPQISSSHFANHSPRSGPVKSDISRTSSVGKLHYIKLKPSSRIFQVMQPKFLVPLNLRMGSVGVGASSGSISSNSKLES</sequence>
<proteinExistence type="predicted"/>
<dbReference type="Proteomes" id="UP001060215">
    <property type="component" value="Chromosome 3"/>
</dbReference>
<keyword evidence="2" id="KW-1185">Reference proteome</keyword>
<name>A0ACC0INJ0_9ERIC</name>